<dbReference type="Proteomes" id="UP000249842">
    <property type="component" value="Unassembled WGS sequence"/>
</dbReference>
<dbReference type="EMBL" id="QFYP01000001">
    <property type="protein sequence ID" value="RAK60775.1"/>
    <property type="molecule type" value="Genomic_DNA"/>
</dbReference>
<organism evidence="3 4">
    <name type="scientific">Phenylobacterium hankyongense</name>
    <dbReference type="NCBI Taxonomy" id="1813876"/>
    <lineage>
        <taxon>Bacteria</taxon>
        <taxon>Pseudomonadati</taxon>
        <taxon>Pseudomonadota</taxon>
        <taxon>Alphaproteobacteria</taxon>
        <taxon>Caulobacterales</taxon>
        <taxon>Caulobacteraceae</taxon>
        <taxon>Phenylobacterium</taxon>
    </lineage>
</organism>
<keyword evidence="4" id="KW-1185">Reference proteome</keyword>
<dbReference type="InterPro" id="IPR018759">
    <property type="entry name" value="BBP2_2"/>
</dbReference>
<reference evidence="4" key="1">
    <citation type="submission" date="2018-05" db="EMBL/GenBank/DDBJ databases">
        <authorList>
            <person name="Li X."/>
        </authorList>
    </citation>
    <scope>NUCLEOTIDE SEQUENCE [LARGE SCALE GENOMIC DNA]</scope>
    <source>
        <strain evidence="4">HKS-05</strain>
    </source>
</reference>
<keyword evidence="2" id="KW-0732">Signal</keyword>
<evidence type="ECO:0000313" key="3">
    <source>
        <dbReference type="EMBL" id="RAK60775.1"/>
    </source>
</evidence>
<dbReference type="Pfam" id="PF10082">
    <property type="entry name" value="BBP2_2"/>
    <property type="match status" value="1"/>
</dbReference>
<protein>
    <recommendedName>
        <fullName evidence="5">Outer membrane protein beta-barrel domain-containing protein</fullName>
    </recommendedName>
</protein>
<dbReference type="AlphaFoldDB" id="A0A328B2N4"/>
<evidence type="ECO:0008006" key="5">
    <source>
        <dbReference type="Google" id="ProtNLM"/>
    </source>
</evidence>
<feature type="signal peptide" evidence="2">
    <location>
        <begin position="1"/>
        <end position="25"/>
    </location>
</feature>
<feature type="compositionally biased region" description="Polar residues" evidence="1">
    <location>
        <begin position="162"/>
        <end position="175"/>
    </location>
</feature>
<name>A0A328B2N4_9CAUL</name>
<evidence type="ECO:0000256" key="2">
    <source>
        <dbReference type="SAM" id="SignalP"/>
    </source>
</evidence>
<proteinExistence type="predicted"/>
<evidence type="ECO:0000256" key="1">
    <source>
        <dbReference type="SAM" id="MobiDB-lite"/>
    </source>
</evidence>
<evidence type="ECO:0000313" key="4">
    <source>
        <dbReference type="Proteomes" id="UP000249842"/>
    </source>
</evidence>
<sequence length="436" mass="47016">MTANKRILLAGLAIALAADCGAAQAQQAALAGAGDAYSDFKRDRNVSVRQRPHQGYEALGIRAGAFMIWPKVATTVESNDNIKATAASPLSDTVWHVVPELSVTSNWSRHSLQAYARSTINRYSKVSTEDTTDYSLGAVGRLDILRTETVNGGVDWSRLTEPRTSASSPSDSKNPIQYETSSAFISAAREFNRLRVSGRLDLRQFDYLNGVTSTGAPVLEKDRDRLMTVVTARADYAISPDTALFVQVAGNDRNYRLDISPTTNRDSQGLEALVGANFELSALVRGEIGVGYLQQSFKNTAFSDISGLGARAQVEWFATQLTTVTFTGSRTIEDAGIIGSSGYLSSNIGAQVDYELLRNVILGAQLGYGNDDYRGIDRTDRRFTGGINATYLLNRGVGVTVGYSHFEQTSRGAAIVPPGGSDFTVDKVGATLTLQY</sequence>
<accession>A0A328B2N4</accession>
<comment type="caution">
    <text evidence="3">The sequence shown here is derived from an EMBL/GenBank/DDBJ whole genome shotgun (WGS) entry which is preliminary data.</text>
</comment>
<gene>
    <name evidence="3" type="ORF">DJ021_13650</name>
</gene>
<feature type="region of interest" description="Disordered" evidence="1">
    <location>
        <begin position="156"/>
        <end position="175"/>
    </location>
</feature>
<dbReference type="RefSeq" id="WP_111458067.1">
    <property type="nucleotide sequence ID" value="NZ_QFYP01000001.1"/>
</dbReference>
<dbReference type="OrthoDB" id="7398962at2"/>
<feature type="chain" id="PRO_5016309500" description="Outer membrane protein beta-barrel domain-containing protein" evidence="2">
    <location>
        <begin position="26"/>
        <end position="436"/>
    </location>
</feature>